<protein>
    <submittedName>
        <fullName evidence="1">Uncharacterized protein</fullName>
    </submittedName>
</protein>
<evidence type="ECO:0000313" key="2">
    <source>
        <dbReference type="Proteomes" id="UP000265800"/>
    </source>
</evidence>
<dbReference type="EMBL" id="QWKZ01000154">
    <property type="protein sequence ID" value="RIH81543.1"/>
    <property type="molecule type" value="Genomic_DNA"/>
</dbReference>
<accession>A0A399EDC2</accession>
<keyword evidence="2" id="KW-1185">Reference proteome</keyword>
<dbReference type="AlphaFoldDB" id="A0A399EDC2"/>
<evidence type="ECO:0000313" key="1">
    <source>
        <dbReference type="EMBL" id="RIH81543.1"/>
    </source>
</evidence>
<sequence>MDWKSPDLTLRRHLVFSLLQGTPGLRPFLDPDGDSVLILQSPQGEAMALVVVGWQKEVLVVQARVEGLEGVSTHELLATNCVWLEFRATILTSFDVCGALACGSLYAHPRSRDDPREYYTGLCPGGAILPRPRWSALAGDCRPTPLWFKPTPGTRRGGGPGPGCKRGEFIWTSRSSCGVIWAAGSLPPSCCRSLRLSGSSWNG</sequence>
<gene>
    <name evidence="1" type="ORF">Mlute_02771</name>
</gene>
<proteinExistence type="predicted"/>
<organism evidence="1 2">
    <name type="scientific">Meiothermus luteus</name>
    <dbReference type="NCBI Taxonomy" id="2026184"/>
    <lineage>
        <taxon>Bacteria</taxon>
        <taxon>Thermotogati</taxon>
        <taxon>Deinococcota</taxon>
        <taxon>Deinococci</taxon>
        <taxon>Thermales</taxon>
        <taxon>Thermaceae</taxon>
        <taxon>Meiothermus</taxon>
    </lineage>
</organism>
<reference evidence="1 2" key="1">
    <citation type="submission" date="2018-08" db="EMBL/GenBank/DDBJ databases">
        <title>Meiothermus luteus KCTC 52599 genome sequencing project.</title>
        <authorList>
            <person name="Da Costa M.S."/>
            <person name="Albuquerque L."/>
            <person name="Raposo P."/>
            <person name="Froufe H.J.C."/>
            <person name="Barroso C.S."/>
            <person name="Egas C."/>
        </authorList>
    </citation>
    <scope>NUCLEOTIDE SEQUENCE [LARGE SCALE GENOMIC DNA]</scope>
    <source>
        <strain evidence="1 2">KCTC 52599</strain>
    </source>
</reference>
<name>A0A399EDC2_9DEIN</name>
<comment type="caution">
    <text evidence="1">The sequence shown here is derived from an EMBL/GenBank/DDBJ whole genome shotgun (WGS) entry which is preliminary data.</text>
</comment>
<dbReference type="Proteomes" id="UP000265800">
    <property type="component" value="Unassembled WGS sequence"/>
</dbReference>